<evidence type="ECO:0000313" key="12">
    <source>
        <dbReference type="Proteomes" id="UP000198601"/>
    </source>
</evidence>
<evidence type="ECO:0000256" key="8">
    <source>
        <dbReference type="PIRSR" id="PIRSR000524-1"/>
    </source>
</evidence>
<comment type="catalytic activity">
    <reaction evidence="6 7">
        <text>(2-aminoethyl)phosphonate + pyruvate = phosphonoacetaldehyde + L-alanine</text>
        <dbReference type="Rhea" id="RHEA:17021"/>
        <dbReference type="ChEBI" id="CHEBI:15361"/>
        <dbReference type="ChEBI" id="CHEBI:57418"/>
        <dbReference type="ChEBI" id="CHEBI:57972"/>
        <dbReference type="ChEBI" id="CHEBI:58383"/>
        <dbReference type="EC" id="2.6.1.37"/>
    </reaction>
</comment>
<feature type="domain" description="Aminotransferase class V" evidence="10">
    <location>
        <begin position="106"/>
        <end position="323"/>
    </location>
</feature>
<dbReference type="InterPro" id="IPR000192">
    <property type="entry name" value="Aminotrans_V_dom"/>
</dbReference>
<accession>A0A1G4R3K6</accession>
<dbReference type="InterPro" id="IPR015422">
    <property type="entry name" value="PyrdxlP-dep_Trfase_small"/>
</dbReference>
<dbReference type="Proteomes" id="UP000198601">
    <property type="component" value="Unassembled WGS sequence"/>
</dbReference>
<dbReference type="STRING" id="624147.SAMN04487970_1011101"/>
<comment type="cofactor">
    <cofactor evidence="1 7 9">
        <name>pyridoxal 5'-phosphate</name>
        <dbReference type="ChEBI" id="CHEBI:597326"/>
    </cofactor>
</comment>
<dbReference type="InterPro" id="IPR015421">
    <property type="entry name" value="PyrdxlP-dep_Trfase_major"/>
</dbReference>
<dbReference type="NCBIfam" id="TIGR02326">
    <property type="entry name" value="transamin_PhnW"/>
    <property type="match status" value="1"/>
</dbReference>
<feature type="modified residue" description="N6-(pyridoxal phosphate)lysine" evidence="7 9">
    <location>
        <position position="203"/>
    </location>
</feature>
<keyword evidence="3 7" id="KW-0808">Transferase</keyword>
<dbReference type="PIRSF" id="PIRSF000524">
    <property type="entry name" value="SPT"/>
    <property type="match status" value="1"/>
</dbReference>
<dbReference type="Gene3D" id="3.90.1150.10">
    <property type="entry name" value="Aspartate Aminotransferase, domain 1"/>
    <property type="match status" value="1"/>
</dbReference>
<keyword evidence="2 7" id="KW-0032">Aminotransferase</keyword>
<dbReference type="GO" id="GO:0047304">
    <property type="term" value="F:2-aminoethylphosphonate-pyruvate transaminase activity"/>
    <property type="evidence" value="ECO:0007669"/>
    <property type="project" value="UniProtKB-UniRule"/>
</dbReference>
<evidence type="ECO:0000256" key="7">
    <source>
        <dbReference type="HAMAP-Rule" id="MF_01376"/>
    </source>
</evidence>
<feature type="binding site" evidence="8">
    <location>
        <position position="349"/>
    </location>
    <ligand>
        <name>substrate</name>
    </ligand>
</feature>
<comment type="function">
    <text evidence="7">Involved in phosphonate degradation.</text>
</comment>
<evidence type="ECO:0000256" key="5">
    <source>
        <dbReference type="ARBA" id="ARBA00023317"/>
    </source>
</evidence>
<organism evidence="11 12">
    <name type="scientific">Paenibacillus tianmuensis</name>
    <dbReference type="NCBI Taxonomy" id="624147"/>
    <lineage>
        <taxon>Bacteria</taxon>
        <taxon>Bacillati</taxon>
        <taxon>Bacillota</taxon>
        <taxon>Bacilli</taxon>
        <taxon>Bacillales</taxon>
        <taxon>Paenibacillaceae</taxon>
        <taxon>Paenibacillus</taxon>
    </lineage>
</organism>
<evidence type="ECO:0000259" key="10">
    <source>
        <dbReference type="Pfam" id="PF00266"/>
    </source>
</evidence>
<dbReference type="InterPro" id="IPR015424">
    <property type="entry name" value="PyrdxlP-dep_Trfase"/>
</dbReference>
<dbReference type="InterPro" id="IPR012703">
    <property type="entry name" value="NH2EtPonate_pyrv_transaminase"/>
</dbReference>
<dbReference type="EC" id="2.6.1.37" evidence="7"/>
<keyword evidence="4 7" id="KW-0663">Pyridoxal phosphate</keyword>
<dbReference type="NCBIfam" id="NF010006">
    <property type="entry name" value="PRK13479.1"/>
    <property type="match status" value="1"/>
</dbReference>
<dbReference type="Gene3D" id="3.40.640.10">
    <property type="entry name" value="Type I PLP-dependent aspartate aminotransferase-like (Major domain)"/>
    <property type="match status" value="1"/>
</dbReference>
<evidence type="ECO:0000256" key="9">
    <source>
        <dbReference type="PIRSR" id="PIRSR000524-50"/>
    </source>
</evidence>
<protein>
    <recommendedName>
        <fullName evidence="7">2-aminoethylphosphonate--pyruvate transaminase</fullName>
        <ecNumber evidence="7">2.6.1.37</ecNumber>
    </recommendedName>
    <alternativeName>
        <fullName evidence="7">2-aminoethylphosphonate aminotransferase</fullName>
    </alternativeName>
    <alternativeName>
        <fullName evidence="7">AEP transaminase</fullName>
        <shortName evidence="7">AEPT</shortName>
    </alternativeName>
</protein>
<keyword evidence="12" id="KW-1185">Reference proteome</keyword>
<dbReference type="AlphaFoldDB" id="A0A1G4R3K6"/>
<comment type="subunit">
    <text evidence="7">Homodimer.</text>
</comment>
<dbReference type="PANTHER" id="PTHR42778">
    <property type="entry name" value="2-AMINOETHYLPHOSPHONATE--PYRUVATE TRANSAMINASE"/>
    <property type="match status" value="1"/>
</dbReference>
<proteinExistence type="inferred from homology"/>
<keyword evidence="5 7" id="KW-0670">Pyruvate</keyword>
<dbReference type="GO" id="GO:0019700">
    <property type="term" value="P:organic phosphonate catabolic process"/>
    <property type="evidence" value="ECO:0007669"/>
    <property type="project" value="UniProtKB-UniRule"/>
</dbReference>
<evidence type="ECO:0000256" key="4">
    <source>
        <dbReference type="ARBA" id="ARBA00022898"/>
    </source>
</evidence>
<evidence type="ECO:0000256" key="2">
    <source>
        <dbReference type="ARBA" id="ARBA00022576"/>
    </source>
</evidence>
<dbReference type="SUPFAM" id="SSF53383">
    <property type="entry name" value="PLP-dependent transferases"/>
    <property type="match status" value="1"/>
</dbReference>
<comment type="similarity">
    <text evidence="7">Belongs to the class-V pyridoxal-phosphate-dependent aminotransferase family. PhnW subfamily.</text>
</comment>
<evidence type="ECO:0000256" key="6">
    <source>
        <dbReference type="ARBA" id="ARBA00049460"/>
    </source>
</evidence>
<evidence type="ECO:0000313" key="11">
    <source>
        <dbReference type="EMBL" id="SCW51255.1"/>
    </source>
</evidence>
<dbReference type="EMBL" id="FMTT01000011">
    <property type="protein sequence ID" value="SCW51255.1"/>
    <property type="molecule type" value="Genomic_DNA"/>
</dbReference>
<name>A0A1G4R3K6_9BACL</name>
<evidence type="ECO:0000256" key="1">
    <source>
        <dbReference type="ARBA" id="ARBA00001933"/>
    </source>
</evidence>
<dbReference type="PANTHER" id="PTHR42778:SF1">
    <property type="entry name" value="2-AMINOETHYLPHOSPHONATE--PYRUVATE TRANSAMINASE"/>
    <property type="match status" value="1"/>
</dbReference>
<dbReference type="HAMAP" id="MF_01376">
    <property type="entry name" value="PhnW_aminotrans_5"/>
    <property type="match status" value="1"/>
</dbReference>
<reference evidence="12" key="1">
    <citation type="submission" date="2016-10" db="EMBL/GenBank/DDBJ databases">
        <authorList>
            <person name="Varghese N."/>
            <person name="Submissions S."/>
        </authorList>
    </citation>
    <scope>NUCLEOTIDE SEQUENCE [LARGE SCALE GENOMIC DNA]</scope>
    <source>
        <strain evidence="12">CGMCC 1.8946</strain>
    </source>
</reference>
<dbReference type="NCBIfam" id="TIGR03301">
    <property type="entry name" value="PhnW-AepZ"/>
    <property type="match status" value="1"/>
</dbReference>
<evidence type="ECO:0000256" key="3">
    <source>
        <dbReference type="ARBA" id="ARBA00022679"/>
    </source>
</evidence>
<dbReference type="InterPro" id="IPR024169">
    <property type="entry name" value="SP_NH2Trfase/AEP_transaminase"/>
</dbReference>
<dbReference type="Pfam" id="PF00266">
    <property type="entry name" value="Aminotran_5"/>
    <property type="match status" value="1"/>
</dbReference>
<sequence length="375" mass="41236">MTEAMTIPAMPDNPYLLLTPGPLSTTKRVKAAMLKDWCTWDREYNDLVQDIRGRLVRLATTETDRYTAVLLQGSGTFVVESVIGSTIPADGKLAVLINGAYGERIAQMAERLHISTVRIALGETTPAEAAALEVVLAAKPDITHVAVVHTETTTGMRNPLEDIARTAKKHGKTLIADAMSSFGGIAIDVAALGIDFLISSSNKCIQGVPGFGFVIAKTEELAACAGRARSLSLDLYDQWETMERQQGKWRFTSPTHVVHAFHEALLELEDEGGIEKRQQRYENNQRLLVRGMEELGFQALLPASCQSPIITSFVYPAHPPFSFAEFYARMKLEGFVLYPGKISSADTFRIGNIGDVHADDIGRLLEAIGRNRFWL</sequence>
<gene>
    <name evidence="7" type="primary">phnW</name>
    <name evidence="11" type="ORF">SAMN04487970_1011101</name>
</gene>